<keyword evidence="2" id="KW-1133">Transmembrane helix</keyword>
<comment type="caution">
    <text evidence="3">The sequence shown here is derived from an EMBL/GenBank/DDBJ whole genome shotgun (WGS) entry which is preliminary data.</text>
</comment>
<evidence type="ECO:0000313" key="3">
    <source>
        <dbReference type="EMBL" id="GAA0680005.1"/>
    </source>
</evidence>
<reference evidence="3 4" key="1">
    <citation type="journal article" date="2019" name="Int. J. Syst. Evol. Microbiol.">
        <title>The Global Catalogue of Microorganisms (GCM) 10K type strain sequencing project: providing services to taxonomists for standard genome sequencing and annotation.</title>
        <authorList>
            <consortium name="The Broad Institute Genomics Platform"/>
            <consortium name="The Broad Institute Genome Sequencing Center for Infectious Disease"/>
            <person name="Wu L."/>
            <person name="Ma J."/>
        </authorList>
    </citation>
    <scope>NUCLEOTIDE SEQUENCE [LARGE SCALE GENOMIC DNA]</scope>
    <source>
        <strain evidence="3 4">JCM 16328</strain>
    </source>
</reference>
<protein>
    <recommendedName>
        <fullName evidence="5">DUF2391 domain-containing protein</fullName>
    </recommendedName>
</protein>
<sequence>MDSQRDGDAGPESGGGSGSANGGDDAGRGSGDADERPASASAPDGGRVARSGGGDSDDIPENPDVADLLDELEALRRTVDDPEEHEQLSRTVRMAHRIPGSATFGRTIDKYTSQDVAETFVGSLLISMPMLIEDASEVGAFFATRPIFFVGNLAFVTVMTIGLLYWADLQEVLITNPIFGVVPRRLAGVLTVAFVTAAGTMTLWGRVDWVDPWQTLCQVSVIWSVAAIGGALGDILPGESKGTDLSLDEFSFDDLPFDNR</sequence>
<evidence type="ECO:0000256" key="1">
    <source>
        <dbReference type="SAM" id="MobiDB-lite"/>
    </source>
</evidence>
<dbReference type="AlphaFoldDB" id="A0AAV3TDL0"/>
<feature type="transmembrane region" description="Helical" evidence="2">
    <location>
        <begin position="147"/>
        <end position="166"/>
    </location>
</feature>
<feature type="compositionally biased region" description="Gly residues" evidence="1">
    <location>
        <begin position="12"/>
        <end position="21"/>
    </location>
</feature>
<feature type="compositionally biased region" description="Basic and acidic residues" evidence="1">
    <location>
        <begin position="25"/>
        <end position="37"/>
    </location>
</feature>
<name>A0AAV3TDL0_9EURY</name>
<evidence type="ECO:0008006" key="5">
    <source>
        <dbReference type="Google" id="ProtNLM"/>
    </source>
</evidence>
<proteinExistence type="predicted"/>
<gene>
    <name evidence="3" type="ORF">GCM10009020_30900</name>
</gene>
<feature type="region of interest" description="Disordered" evidence="1">
    <location>
        <begin position="1"/>
        <end position="64"/>
    </location>
</feature>
<keyword evidence="4" id="KW-1185">Reference proteome</keyword>
<keyword evidence="2" id="KW-0812">Transmembrane</keyword>
<accession>A0AAV3TDL0</accession>
<organism evidence="3 4">
    <name type="scientific">Natronoarchaeum mannanilyticum</name>
    <dbReference type="NCBI Taxonomy" id="926360"/>
    <lineage>
        <taxon>Archaea</taxon>
        <taxon>Methanobacteriati</taxon>
        <taxon>Methanobacteriota</taxon>
        <taxon>Stenosarchaea group</taxon>
        <taxon>Halobacteria</taxon>
        <taxon>Halobacteriales</taxon>
        <taxon>Natronoarchaeaceae</taxon>
    </lineage>
</organism>
<feature type="transmembrane region" description="Helical" evidence="2">
    <location>
        <begin position="186"/>
        <end position="204"/>
    </location>
</feature>
<feature type="transmembrane region" description="Helical" evidence="2">
    <location>
        <begin position="216"/>
        <end position="236"/>
    </location>
</feature>
<dbReference type="Proteomes" id="UP001500420">
    <property type="component" value="Unassembled WGS sequence"/>
</dbReference>
<dbReference type="EMBL" id="BAAADV010000007">
    <property type="protein sequence ID" value="GAA0680005.1"/>
    <property type="molecule type" value="Genomic_DNA"/>
</dbReference>
<dbReference type="RefSeq" id="WP_343774990.1">
    <property type="nucleotide sequence ID" value="NZ_BAAADV010000007.1"/>
</dbReference>
<evidence type="ECO:0000256" key="2">
    <source>
        <dbReference type="SAM" id="Phobius"/>
    </source>
</evidence>
<keyword evidence="2" id="KW-0472">Membrane</keyword>
<evidence type="ECO:0000313" key="4">
    <source>
        <dbReference type="Proteomes" id="UP001500420"/>
    </source>
</evidence>